<protein>
    <recommendedName>
        <fullName evidence="6">Pecanex-like protein</fullName>
    </recommendedName>
</protein>
<evidence type="ECO:0000313" key="9">
    <source>
        <dbReference type="Proteomes" id="UP000708208"/>
    </source>
</evidence>
<evidence type="ECO:0000313" key="8">
    <source>
        <dbReference type="EMBL" id="CAG7724063.1"/>
    </source>
</evidence>
<dbReference type="GO" id="GO:0007029">
    <property type="term" value="P:endoplasmic reticulum organization"/>
    <property type="evidence" value="ECO:0007669"/>
    <property type="project" value="TreeGrafter"/>
</dbReference>
<evidence type="ECO:0000256" key="4">
    <source>
        <dbReference type="ARBA" id="ARBA00022989"/>
    </source>
</evidence>
<evidence type="ECO:0000256" key="2">
    <source>
        <dbReference type="ARBA" id="ARBA00010170"/>
    </source>
</evidence>
<dbReference type="InterPro" id="IPR007735">
    <property type="entry name" value="Pecanex_C"/>
</dbReference>
<dbReference type="Proteomes" id="UP000708208">
    <property type="component" value="Unassembled WGS sequence"/>
</dbReference>
<dbReference type="GO" id="GO:0016020">
    <property type="term" value="C:membrane"/>
    <property type="evidence" value="ECO:0007669"/>
    <property type="project" value="UniProtKB-SubCell"/>
</dbReference>
<organism evidence="8 9">
    <name type="scientific">Allacma fusca</name>
    <dbReference type="NCBI Taxonomy" id="39272"/>
    <lineage>
        <taxon>Eukaryota</taxon>
        <taxon>Metazoa</taxon>
        <taxon>Ecdysozoa</taxon>
        <taxon>Arthropoda</taxon>
        <taxon>Hexapoda</taxon>
        <taxon>Collembola</taxon>
        <taxon>Symphypleona</taxon>
        <taxon>Sminthuridae</taxon>
        <taxon>Allacma</taxon>
    </lineage>
</organism>
<evidence type="ECO:0000256" key="3">
    <source>
        <dbReference type="ARBA" id="ARBA00022692"/>
    </source>
</evidence>
<keyword evidence="3" id="KW-0812">Transmembrane</keyword>
<dbReference type="PANTHER" id="PTHR12372:SF7">
    <property type="entry name" value="PROTEIN PECANEX"/>
    <property type="match status" value="1"/>
</dbReference>
<dbReference type="Pfam" id="PF05041">
    <property type="entry name" value="Pecanex_C"/>
    <property type="match status" value="1"/>
</dbReference>
<dbReference type="AlphaFoldDB" id="A0A8J2JR18"/>
<gene>
    <name evidence="8" type="ORF">AFUS01_LOCUS13106</name>
</gene>
<keyword evidence="5" id="KW-0472">Membrane</keyword>
<evidence type="ECO:0000256" key="6">
    <source>
        <dbReference type="RuleBase" id="RU367089"/>
    </source>
</evidence>
<sequence length="175" mass="18156">MLRLMALRNIINSSCDQPIGYPIYVSPLTTSYSDSHPQLCSLVGGPISLSKLKNSAISLWRKIRRRCGEGCSSGSAVPHEDTPYGHDGVYPMTTTTSAVLPASAVVSSGLNLSGSQSLDGSQIGGSSVGRSSLSRGNFNRGSVASNVSGSFGKPSTSTLASLAGSWCLAWRTGKV</sequence>
<dbReference type="OrthoDB" id="10037631at2759"/>
<keyword evidence="9" id="KW-1185">Reference proteome</keyword>
<reference evidence="8" key="1">
    <citation type="submission" date="2021-06" db="EMBL/GenBank/DDBJ databases">
        <authorList>
            <person name="Hodson N. C."/>
            <person name="Mongue J. A."/>
            <person name="Jaron S. K."/>
        </authorList>
    </citation>
    <scope>NUCLEOTIDE SEQUENCE</scope>
</reference>
<name>A0A8J2JR18_9HEXA</name>
<keyword evidence="4" id="KW-1133">Transmembrane helix</keyword>
<proteinExistence type="inferred from homology"/>
<dbReference type="GO" id="GO:0005783">
    <property type="term" value="C:endoplasmic reticulum"/>
    <property type="evidence" value="ECO:0007669"/>
    <property type="project" value="TreeGrafter"/>
</dbReference>
<comment type="similarity">
    <text evidence="2 6">Belongs to the pecanex family.</text>
</comment>
<dbReference type="InterPro" id="IPR039797">
    <property type="entry name" value="Pecanex"/>
</dbReference>
<comment type="caution">
    <text evidence="8">The sequence shown here is derived from an EMBL/GenBank/DDBJ whole genome shotgun (WGS) entry which is preliminary data.</text>
</comment>
<dbReference type="EMBL" id="CAJVCH010105465">
    <property type="protein sequence ID" value="CAG7724063.1"/>
    <property type="molecule type" value="Genomic_DNA"/>
</dbReference>
<dbReference type="PANTHER" id="PTHR12372">
    <property type="entry name" value="PECANEX"/>
    <property type="match status" value="1"/>
</dbReference>
<evidence type="ECO:0000256" key="5">
    <source>
        <dbReference type="ARBA" id="ARBA00023136"/>
    </source>
</evidence>
<evidence type="ECO:0000256" key="1">
    <source>
        <dbReference type="ARBA" id="ARBA00004141"/>
    </source>
</evidence>
<accession>A0A8J2JR18</accession>
<evidence type="ECO:0000259" key="7">
    <source>
        <dbReference type="Pfam" id="PF05041"/>
    </source>
</evidence>
<comment type="subcellular location">
    <subcellularLocation>
        <location evidence="1 6">Membrane</location>
        <topology evidence="1 6">Multi-pass membrane protein</topology>
    </subcellularLocation>
</comment>
<feature type="domain" description="Pecanex C-terminal" evidence="7">
    <location>
        <begin position="5"/>
        <end position="38"/>
    </location>
</feature>